<evidence type="ECO:0000256" key="9">
    <source>
        <dbReference type="PROSITE-ProRule" id="PRU00152"/>
    </source>
</evidence>
<name>A0A2B4REX6_STYPI</name>
<evidence type="ECO:0000259" key="11">
    <source>
        <dbReference type="PROSITE" id="PS50095"/>
    </source>
</evidence>
<feature type="transmembrane region" description="Helical" evidence="10">
    <location>
        <begin position="1081"/>
        <end position="1099"/>
    </location>
</feature>
<dbReference type="InterPro" id="IPR001024">
    <property type="entry name" value="PLAT/LH2_dom"/>
</dbReference>
<feature type="domain" description="PLAT" evidence="11">
    <location>
        <begin position="917"/>
        <end position="1034"/>
    </location>
</feature>
<feature type="transmembrane region" description="Helical" evidence="10">
    <location>
        <begin position="1700"/>
        <end position="1722"/>
    </location>
</feature>
<accession>A0A2B4REX6</accession>
<evidence type="ECO:0000256" key="4">
    <source>
        <dbReference type="ARBA" id="ARBA00022729"/>
    </source>
</evidence>
<dbReference type="EMBL" id="LSMT01000723">
    <property type="protein sequence ID" value="PFX14822.1"/>
    <property type="molecule type" value="Genomic_DNA"/>
</dbReference>
<feature type="disulfide bond" evidence="8">
    <location>
        <begin position="1410"/>
        <end position="1424"/>
    </location>
</feature>
<dbReference type="GO" id="GO:0050982">
    <property type="term" value="P:detection of mechanical stimulus"/>
    <property type="evidence" value="ECO:0007669"/>
    <property type="project" value="TreeGrafter"/>
</dbReference>
<comment type="caution">
    <text evidence="9">Lacks conserved residue(s) required for the propagation of feature annotation.</text>
</comment>
<gene>
    <name evidence="13" type="primary">Pkd1l2</name>
    <name evidence="13" type="ORF">AWC38_SpisGene20992</name>
</gene>
<evidence type="ECO:0000256" key="6">
    <source>
        <dbReference type="ARBA" id="ARBA00023136"/>
    </source>
</evidence>
<dbReference type="InterPro" id="IPR013122">
    <property type="entry name" value="PKD1_2_channel"/>
</dbReference>
<keyword evidence="14" id="KW-1185">Reference proteome</keyword>
<keyword evidence="4" id="KW-0732">Signal</keyword>
<dbReference type="PRINTS" id="PR01433">
    <property type="entry name" value="POLYCYSTIN2"/>
</dbReference>
<dbReference type="InterPro" id="IPR036392">
    <property type="entry name" value="PLAT/LH2_dom_sf"/>
</dbReference>
<dbReference type="OrthoDB" id="2121937at2759"/>
<feature type="transmembrane region" description="Helical" evidence="10">
    <location>
        <begin position="1570"/>
        <end position="1591"/>
    </location>
</feature>
<evidence type="ECO:0000256" key="8">
    <source>
        <dbReference type="PIRSR" id="PIRSR603915-2"/>
    </source>
</evidence>
<comment type="subcellular location">
    <subcellularLocation>
        <location evidence="1">Membrane</location>
        <topology evidence="1">Multi-pass membrane protein</topology>
    </subcellularLocation>
</comment>
<dbReference type="Pfam" id="PF01825">
    <property type="entry name" value="GPS"/>
    <property type="match status" value="1"/>
</dbReference>
<feature type="transmembrane region" description="Helical" evidence="10">
    <location>
        <begin position="1662"/>
        <end position="1680"/>
    </location>
</feature>
<dbReference type="InterPro" id="IPR003915">
    <property type="entry name" value="PKD_2"/>
</dbReference>
<organism evidence="13 14">
    <name type="scientific">Stylophora pistillata</name>
    <name type="common">Smooth cauliflower coral</name>
    <dbReference type="NCBI Taxonomy" id="50429"/>
    <lineage>
        <taxon>Eukaryota</taxon>
        <taxon>Metazoa</taxon>
        <taxon>Cnidaria</taxon>
        <taxon>Anthozoa</taxon>
        <taxon>Hexacorallia</taxon>
        <taxon>Scleractinia</taxon>
        <taxon>Astrocoeniina</taxon>
        <taxon>Pocilloporidae</taxon>
        <taxon>Stylophora</taxon>
    </lineage>
</organism>
<feature type="domain" description="REJ" evidence="12">
    <location>
        <begin position="1"/>
        <end position="611"/>
    </location>
</feature>
<dbReference type="SMART" id="SM00303">
    <property type="entry name" value="GPS"/>
    <property type="match status" value="1"/>
</dbReference>
<feature type="transmembrane region" description="Helical" evidence="10">
    <location>
        <begin position="1180"/>
        <end position="1202"/>
    </location>
</feature>
<feature type="transmembrane region" description="Helical" evidence="10">
    <location>
        <begin position="1214"/>
        <end position="1241"/>
    </location>
</feature>
<dbReference type="Gene3D" id="2.60.60.20">
    <property type="entry name" value="PLAT/LH2 domain"/>
    <property type="match status" value="1"/>
</dbReference>
<evidence type="ECO:0000313" key="14">
    <source>
        <dbReference type="Proteomes" id="UP000225706"/>
    </source>
</evidence>
<evidence type="ECO:0000256" key="1">
    <source>
        <dbReference type="ARBA" id="ARBA00004141"/>
    </source>
</evidence>
<sequence>MYKISHARLRYTILGLNFIWLCRKGSPQDLNNSDDVGCYYGADDKESVAHEFRMNNSLLAENASYFITVQVTKDERHAEYTQEVFIVPGDPPEVQIRCIENCDTKLSPSGRMALQGMCTGASCHGDLIFKWTVLKDLNNSSNSSQWTEVLEIQELIVTRVSSKSLVTRPGGLTPDTRYKFILTAQRPGGYRGCSEYHVTSNSLPVGGVCSVSPTSGVTLTTEFTFACNNWQDPDLQLQYEFIYLTNENLLNVAYKGVKKSLTTKLPAGERENNFTIDFRVRVTNMVGVFVEMRTPVQVLEPSIEQANLSDIVQNLTTGDESELKYLIQSGDVSRALQLTAAAISVVDVIALRKTTESQAHELTEKRIMMKSNLIQLLSTIPVDTVVRVQQVSNVIASASSVIDEVTVEAQKDAIDALGKMTAVLKMESTADGKYDTLFNCAQSLVNGFGSILRVASDEASIYDSHSQEKSYIKASFIRTDERLPRKRRRLAFRSRTSLSYSLARRSERDASYAQLQSRIHVELILKSLREIGSIILSRTLVGEEPKKFSAPAMSLLVLREEPDFLVRTVLTNKGNSFQLTSLPIQLAVTQYVDSQMITTDFTPFSWDTSGSRVTTAVSSLELENSSSYFLNTTRLTAPITIRLQNLQDLTNSSQSHYVGANRTVFYKLNVNQTGMALMLKIRPESNKTIFLVTVKYGKRSSESESDLNLTIPDVSSCDKIPDGYVNCSRNPYLVFLNQEFVEGKGLGYYFIGLTFVSRISEISRIRRCTKQSCVQYKEPPTKGASFSVPHYRKGDGNYTIQVMPAACLYWNAEISRWTSDGCKVSEMTTQDYVHCSCNHLSAFGGQLLLAPTPIDFDKVFTELVRLPDSGNLPVIIAVSCVFGLYLGLLLWARKNDKLDLVKVGERALIGVPMPWSHIVEVQVSTGVWRNSGTTANVFIVLEGKLGTSRPYHLKHDSCIPFARGSIISFVISIPVNIGTIKTVRVWHDNSGTSPSWFLNQIKVSDPFTKMQRNFVCFAWLAVDKGDGLIDRTLGFTSADDKGVDFSVYVRNRIAEEVTDLHLWFSVATRPPRYRFTRVQRLSCCQALLLTTMLTSAMFYEHQTAVDNTQGSLRLGRFVVNFREFIIAVQSLMVIFPAYILTVQLFARTRSSKENKRMALKTNARTKFSKRKREFSFPHRFIFVPWLFCFLLSTCGAAFVIFYSLQWGADISEQWLVSVAMSVLLDFFVTQPFRIIVVAFILPHIFKRVPDRSAWKSSPEDAKVDLEDIKVGGLGYDEADERELKTPKPLTTRKLRRARAARMREAYMYTALRNIVSYILYLLILLVVCYGGRSEHGYLMTSSMKNTFGELNKISDRFNTWNWLRDVLVPGLFEDGKDVTLNSSSPYIGDGDAVLVGMPRLRQLRVKEGSCDVSIEELTTPFNSCVAAYTFSNEDKTSFHGRKWRLSSSFRNESRIRLPQVCPSAWYYSPPQQTLNLPLWGRLHLFNFYGEGGYMAELGYDKTDALKVVSELNLFDWISRFTSAIIFECAVFNSQVNLFSVIWIPIEFSPSGLVLSNHMIHTMHLYDIGGGYSTVTITCQLLLVVYIIYFVIKETRNMVAGIRMYFSRFLNWVELLQTIAVIFFVIAHIMKETELFATSAKLRKNTFQFISFNWGVLLQDMETILISILMFLNTLKLLYLLKYNPRVRHLFYAMKGSARELAQCSIVFAVFMFGCIHVGYLLFGRELYSFSSPFIILQSLLVEGVVGGGVDYFNDCCTVVGPVYFTAIKMAVNLICINIFISVLVYNYGRIRELSRGKFALGRFVIMKTKELLGCVGDRQGANGDISAHDLPIEEDILPEAAEILAKLDQINHLLNVHYAEEFCEDLELFSLWFDLHMQAKKSKDLQEKWVDAQDNFEAAVEEDWVDAQE</sequence>
<dbReference type="Pfam" id="PF08016">
    <property type="entry name" value="PKD_channel"/>
    <property type="match status" value="1"/>
</dbReference>
<dbReference type="InterPro" id="IPR002859">
    <property type="entry name" value="PKD/REJ-like"/>
</dbReference>
<dbReference type="PROSITE" id="PS50095">
    <property type="entry name" value="PLAT"/>
    <property type="match status" value="1"/>
</dbReference>
<evidence type="ECO:0000259" key="12">
    <source>
        <dbReference type="PROSITE" id="PS51111"/>
    </source>
</evidence>
<dbReference type="InterPro" id="IPR046338">
    <property type="entry name" value="GAIN_dom_sf"/>
</dbReference>
<keyword evidence="7" id="KW-0325">Glycoprotein</keyword>
<dbReference type="Pfam" id="PF02010">
    <property type="entry name" value="REJ"/>
    <property type="match status" value="1"/>
</dbReference>
<dbReference type="GO" id="GO:0016020">
    <property type="term" value="C:membrane"/>
    <property type="evidence" value="ECO:0007669"/>
    <property type="project" value="UniProtKB-SubCell"/>
</dbReference>
<keyword evidence="3 10" id="KW-0812">Transmembrane</keyword>
<evidence type="ECO:0000256" key="10">
    <source>
        <dbReference type="SAM" id="Phobius"/>
    </source>
</evidence>
<comment type="caution">
    <text evidence="13">The sequence shown here is derived from an EMBL/GenBank/DDBJ whole genome shotgun (WGS) entry which is preliminary data.</text>
</comment>
<dbReference type="InterPro" id="IPR051223">
    <property type="entry name" value="Polycystin"/>
</dbReference>
<evidence type="ECO:0000256" key="3">
    <source>
        <dbReference type="ARBA" id="ARBA00022692"/>
    </source>
</evidence>
<dbReference type="InterPro" id="IPR046791">
    <property type="entry name" value="Polycystin_dom"/>
</dbReference>
<dbReference type="PROSITE" id="PS51111">
    <property type="entry name" value="REJ"/>
    <property type="match status" value="1"/>
</dbReference>
<dbReference type="Pfam" id="PF20519">
    <property type="entry name" value="Polycystin_dom"/>
    <property type="match status" value="1"/>
</dbReference>
<feature type="transmembrane region" description="Helical" evidence="10">
    <location>
        <begin position="1124"/>
        <end position="1146"/>
    </location>
</feature>
<dbReference type="InterPro" id="IPR014010">
    <property type="entry name" value="REJ_dom"/>
</dbReference>
<dbReference type="PANTHER" id="PTHR10877">
    <property type="entry name" value="POLYCYSTIN FAMILY MEMBER"/>
    <property type="match status" value="1"/>
</dbReference>
<evidence type="ECO:0000256" key="7">
    <source>
        <dbReference type="ARBA" id="ARBA00023180"/>
    </source>
</evidence>
<feature type="transmembrane region" description="Helical" evidence="10">
    <location>
        <begin position="872"/>
        <end position="892"/>
    </location>
</feature>
<evidence type="ECO:0000256" key="5">
    <source>
        <dbReference type="ARBA" id="ARBA00022989"/>
    </source>
</evidence>
<dbReference type="Proteomes" id="UP000225706">
    <property type="component" value="Unassembled WGS sequence"/>
</dbReference>
<dbReference type="SUPFAM" id="SSF49723">
    <property type="entry name" value="Lipase/lipooxygenase domain (PLAT/LH2 domain)"/>
    <property type="match status" value="1"/>
</dbReference>
<feature type="transmembrane region" description="Helical" evidence="10">
    <location>
        <begin position="1769"/>
        <end position="1788"/>
    </location>
</feature>
<dbReference type="GO" id="GO:0005509">
    <property type="term" value="F:calcium ion binding"/>
    <property type="evidence" value="ECO:0007669"/>
    <property type="project" value="InterPro"/>
</dbReference>
<dbReference type="Gene3D" id="2.60.220.50">
    <property type="match status" value="1"/>
</dbReference>
<evidence type="ECO:0000313" key="13">
    <source>
        <dbReference type="EMBL" id="PFX14822.1"/>
    </source>
</evidence>
<feature type="transmembrane region" description="Helical" evidence="10">
    <location>
        <begin position="1305"/>
        <end position="1327"/>
    </location>
</feature>
<dbReference type="GO" id="GO:0005262">
    <property type="term" value="F:calcium channel activity"/>
    <property type="evidence" value="ECO:0007669"/>
    <property type="project" value="TreeGrafter"/>
</dbReference>
<dbReference type="InterPro" id="IPR000203">
    <property type="entry name" value="GPS"/>
</dbReference>
<dbReference type="PANTHER" id="PTHR10877:SF150">
    <property type="entry name" value="REJ DOMAIN-CONTAINING PROTEIN"/>
    <property type="match status" value="1"/>
</dbReference>
<protein>
    <submittedName>
        <fullName evidence="13">Polycystic kidney disease protein 1-like 2</fullName>
    </submittedName>
</protein>
<keyword evidence="6 10" id="KW-0472">Membrane</keyword>
<dbReference type="Pfam" id="PF01477">
    <property type="entry name" value="PLAT"/>
    <property type="match status" value="1"/>
</dbReference>
<evidence type="ECO:0000256" key="2">
    <source>
        <dbReference type="ARBA" id="ARBA00007200"/>
    </source>
</evidence>
<comment type="similarity">
    <text evidence="2">Belongs to the polycystin family.</text>
</comment>
<proteinExistence type="inferred from homology"/>
<reference evidence="14" key="1">
    <citation type="journal article" date="2017" name="bioRxiv">
        <title>Comparative analysis of the genomes of Stylophora pistillata and Acropora digitifera provides evidence for extensive differences between species of corals.</title>
        <authorList>
            <person name="Voolstra C.R."/>
            <person name="Li Y."/>
            <person name="Liew Y.J."/>
            <person name="Baumgarten S."/>
            <person name="Zoccola D."/>
            <person name="Flot J.-F."/>
            <person name="Tambutte S."/>
            <person name="Allemand D."/>
            <person name="Aranda M."/>
        </authorList>
    </citation>
    <scope>NUCLEOTIDE SEQUENCE [LARGE SCALE GENOMIC DNA]</scope>
</reference>
<feature type="transmembrane region" description="Helical" evidence="10">
    <location>
        <begin position="1611"/>
        <end position="1629"/>
    </location>
</feature>
<dbReference type="SMART" id="SM00308">
    <property type="entry name" value="LH2"/>
    <property type="match status" value="1"/>
</dbReference>
<keyword evidence="5 10" id="KW-1133">Transmembrane helix</keyword>